<protein>
    <submittedName>
        <fullName evidence="2">AAA family ATPase</fullName>
    </submittedName>
</protein>
<dbReference type="EMBL" id="CP114976">
    <property type="protein sequence ID" value="WBE25900.1"/>
    <property type="molecule type" value="Genomic_DNA"/>
</dbReference>
<sequence length="512" mass="56210">MTDLYADDNYLDYYQFEHDPFLGRGPSFKFFAAKRRPVLVELHHLARYSKLMLVVTGPPGSGKTVLRQALVASSKDSVKNIVITASATADAASMLQQVSAALELRDSDIAGVLRHIEQMLVTGQEVHLIVDNAELLEESALLFLQRIAQGVNDACARVFVFSDSSICPLLEKVADNADLHHVIALEPWDQDEVVEYLEQRLIAAGQSLDVFTEQQLADIFKQSQGWPGQINDAAKAVLIEQITGKPSRSSKTALNIPYKHIAVLIVLAVALLLLWVLQTPESNAPADTPVAPAVLEELNQQPVTTARNPTKRIELPLQAVPEPVLRAPLAQAVNVDDEQESLDELLEEREVEPEQPVATTAVKAPVPISTPPAEVIKETVVKPVALAEKKKAQPAPVVQPATKPSSIAQPVATSLSGSAGNRQWYQQQAAARYTLQVLGTRAEATAQNFVKQNPAQYHYFRKEHQGQALFVVTYGNFVDRDAAHAAISSLPESVRKDKPWPRTMLSIQQELR</sequence>
<dbReference type="RefSeq" id="WP_269818843.1">
    <property type="nucleotide sequence ID" value="NZ_CP114976.1"/>
</dbReference>
<dbReference type="GO" id="GO:0016887">
    <property type="term" value="F:ATP hydrolysis activity"/>
    <property type="evidence" value="ECO:0007669"/>
    <property type="project" value="InterPro"/>
</dbReference>
<accession>A0AAF0AJV3</accession>
<dbReference type="InterPro" id="IPR007730">
    <property type="entry name" value="SPOR-like_dom"/>
</dbReference>
<dbReference type="KEGG" id="dce:O6P33_03390"/>
<keyword evidence="3" id="KW-1185">Reference proteome</keyword>
<dbReference type="Proteomes" id="UP001212189">
    <property type="component" value="Chromosome"/>
</dbReference>
<dbReference type="Gene3D" id="3.40.50.300">
    <property type="entry name" value="P-loop containing nucleotide triphosphate hydrolases"/>
    <property type="match status" value="1"/>
</dbReference>
<evidence type="ECO:0000313" key="3">
    <source>
        <dbReference type="Proteomes" id="UP001212189"/>
    </source>
</evidence>
<gene>
    <name evidence="2" type="ORF">O6P33_03390</name>
</gene>
<dbReference type="Pfam" id="PF05036">
    <property type="entry name" value="SPOR"/>
    <property type="match status" value="1"/>
</dbReference>
<dbReference type="PANTHER" id="PTHR35894:SF7">
    <property type="entry name" value="GENERAL SECRETION PATHWAY PROTEIN A-RELATED"/>
    <property type="match status" value="1"/>
</dbReference>
<organism evidence="2 3">
    <name type="scientific">Denitrificimonas caeni</name>
    <dbReference type="NCBI Taxonomy" id="521720"/>
    <lineage>
        <taxon>Bacteria</taxon>
        <taxon>Pseudomonadati</taxon>
        <taxon>Pseudomonadota</taxon>
        <taxon>Gammaproteobacteria</taxon>
        <taxon>Pseudomonadales</taxon>
        <taxon>Pseudomonadaceae</taxon>
        <taxon>Denitrificimonas</taxon>
    </lineage>
</organism>
<dbReference type="Gene3D" id="3.30.70.1070">
    <property type="entry name" value="Sporulation related repeat"/>
    <property type="match status" value="1"/>
</dbReference>
<dbReference type="SUPFAM" id="SSF52540">
    <property type="entry name" value="P-loop containing nucleoside triphosphate hydrolases"/>
    <property type="match status" value="1"/>
</dbReference>
<dbReference type="InterPro" id="IPR036680">
    <property type="entry name" value="SPOR-like_sf"/>
</dbReference>
<dbReference type="InterPro" id="IPR049945">
    <property type="entry name" value="AAA_22"/>
</dbReference>
<proteinExistence type="predicted"/>
<reference evidence="2 3" key="1">
    <citation type="submission" date="2022-12" db="EMBL/GenBank/DDBJ databases">
        <title>Coexistence and Characterization of a Novel Tigecycline Resistance gene tet(X) variant and blaNDM-1 in a Pseudomonas caeni Isolate of Chicken Origin.</title>
        <authorList>
            <person name="Lu X."/>
            <person name="Zhang L."/>
            <person name="Li R."/>
            <person name="Wang Z."/>
        </authorList>
    </citation>
    <scope>NUCLEOTIDE SEQUENCE [LARGE SCALE GENOMIC DNA]</scope>
    <source>
        <strain evidence="2 3">CE14</strain>
    </source>
</reference>
<feature type="domain" description="SPOR" evidence="1">
    <location>
        <begin position="427"/>
        <end position="503"/>
    </location>
</feature>
<dbReference type="GO" id="GO:0042834">
    <property type="term" value="F:peptidoglycan binding"/>
    <property type="evidence" value="ECO:0007669"/>
    <property type="project" value="InterPro"/>
</dbReference>
<evidence type="ECO:0000313" key="2">
    <source>
        <dbReference type="EMBL" id="WBE25900.1"/>
    </source>
</evidence>
<name>A0AAF0AJV3_9GAMM</name>
<dbReference type="AlphaFoldDB" id="A0AAF0AJV3"/>
<dbReference type="PANTHER" id="PTHR35894">
    <property type="entry name" value="GENERAL SECRETION PATHWAY PROTEIN A-RELATED"/>
    <property type="match status" value="1"/>
</dbReference>
<dbReference type="PROSITE" id="PS51724">
    <property type="entry name" value="SPOR"/>
    <property type="match status" value="1"/>
</dbReference>
<dbReference type="Pfam" id="PF13401">
    <property type="entry name" value="AAA_22"/>
    <property type="match status" value="1"/>
</dbReference>
<dbReference type="InterPro" id="IPR027417">
    <property type="entry name" value="P-loop_NTPase"/>
</dbReference>
<evidence type="ECO:0000259" key="1">
    <source>
        <dbReference type="PROSITE" id="PS51724"/>
    </source>
</evidence>
<dbReference type="InterPro" id="IPR052026">
    <property type="entry name" value="ExeA_AAA_ATPase_DNA-bind"/>
</dbReference>